<reference evidence="2" key="1">
    <citation type="journal article" date="2022" name="Int. J. Mol. Sci.">
        <title>Draft Genome of Tanacetum Coccineum: Genomic Comparison of Closely Related Tanacetum-Family Plants.</title>
        <authorList>
            <person name="Yamashiro T."/>
            <person name="Shiraishi A."/>
            <person name="Nakayama K."/>
            <person name="Satake H."/>
        </authorList>
    </citation>
    <scope>NUCLEOTIDE SEQUENCE</scope>
</reference>
<evidence type="ECO:0000313" key="3">
    <source>
        <dbReference type="Proteomes" id="UP001151760"/>
    </source>
</evidence>
<keyword evidence="3" id="KW-1185">Reference proteome</keyword>
<feature type="compositionally biased region" description="Basic and acidic residues" evidence="1">
    <location>
        <begin position="141"/>
        <end position="150"/>
    </location>
</feature>
<accession>A0ABQ5FPV2</accession>
<evidence type="ECO:0000256" key="1">
    <source>
        <dbReference type="SAM" id="MobiDB-lite"/>
    </source>
</evidence>
<protein>
    <submittedName>
        <fullName evidence="2">Uncharacterized protein</fullName>
    </submittedName>
</protein>
<dbReference type="Proteomes" id="UP001151760">
    <property type="component" value="Unassembled WGS sequence"/>
</dbReference>
<evidence type="ECO:0000313" key="2">
    <source>
        <dbReference type="EMBL" id="GJT65341.1"/>
    </source>
</evidence>
<organism evidence="2 3">
    <name type="scientific">Tanacetum coccineum</name>
    <dbReference type="NCBI Taxonomy" id="301880"/>
    <lineage>
        <taxon>Eukaryota</taxon>
        <taxon>Viridiplantae</taxon>
        <taxon>Streptophyta</taxon>
        <taxon>Embryophyta</taxon>
        <taxon>Tracheophyta</taxon>
        <taxon>Spermatophyta</taxon>
        <taxon>Magnoliopsida</taxon>
        <taxon>eudicotyledons</taxon>
        <taxon>Gunneridae</taxon>
        <taxon>Pentapetalae</taxon>
        <taxon>asterids</taxon>
        <taxon>campanulids</taxon>
        <taxon>Asterales</taxon>
        <taxon>Asteraceae</taxon>
        <taxon>Asteroideae</taxon>
        <taxon>Anthemideae</taxon>
        <taxon>Anthemidinae</taxon>
        <taxon>Tanacetum</taxon>
    </lineage>
</organism>
<gene>
    <name evidence="2" type="ORF">Tco_1016821</name>
</gene>
<proteinExistence type="predicted"/>
<sequence length="150" mass="16981">MVDGKVLQLVNKKGGSYSAIAPRLEIAETFDWDEEEVTSDDDEMVEVKVLVALSNDEKMVLGKSMLEMEQLKEETHINEKWLNSSDKMSFDHEMIPKSKDWVERLNPDSKLPNFNIARILVLESQAVNKSLGLTEVTSKPESSKELVSEP</sequence>
<name>A0ABQ5FPV2_9ASTR</name>
<reference evidence="2" key="2">
    <citation type="submission" date="2022-01" db="EMBL/GenBank/DDBJ databases">
        <authorList>
            <person name="Yamashiro T."/>
            <person name="Shiraishi A."/>
            <person name="Satake H."/>
            <person name="Nakayama K."/>
        </authorList>
    </citation>
    <scope>NUCLEOTIDE SEQUENCE</scope>
</reference>
<feature type="region of interest" description="Disordered" evidence="1">
    <location>
        <begin position="131"/>
        <end position="150"/>
    </location>
</feature>
<dbReference type="EMBL" id="BQNB010017624">
    <property type="protein sequence ID" value="GJT65341.1"/>
    <property type="molecule type" value="Genomic_DNA"/>
</dbReference>
<comment type="caution">
    <text evidence="2">The sequence shown here is derived from an EMBL/GenBank/DDBJ whole genome shotgun (WGS) entry which is preliminary data.</text>
</comment>